<dbReference type="EMBL" id="GBXM01024362">
    <property type="protein sequence ID" value="JAH84215.1"/>
    <property type="molecule type" value="Transcribed_RNA"/>
</dbReference>
<proteinExistence type="predicted"/>
<evidence type="ECO:0000313" key="1">
    <source>
        <dbReference type="EMBL" id="JAH84215.1"/>
    </source>
</evidence>
<accession>A0A0E9W3Q5</accession>
<protein>
    <submittedName>
        <fullName evidence="1">Uncharacterized protein</fullName>
    </submittedName>
</protein>
<sequence length="24" mass="2640">MGTSTNSLQLSFLFVGIHDRSCLI</sequence>
<reference evidence="1" key="1">
    <citation type="submission" date="2014-11" db="EMBL/GenBank/DDBJ databases">
        <authorList>
            <person name="Amaro Gonzalez C."/>
        </authorList>
    </citation>
    <scope>NUCLEOTIDE SEQUENCE</scope>
</reference>
<dbReference type="AlphaFoldDB" id="A0A0E9W3Q5"/>
<organism evidence="1">
    <name type="scientific">Anguilla anguilla</name>
    <name type="common">European freshwater eel</name>
    <name type="synonym">Muraena anguilla</name>
    <dbReference type="NCBI Taxonomy" id="7936"/>
    <lineage>
        <taxon>Eukaryota</taxon>
        <taxon>Metazoa</taxon>
        <taxon>Chordata</taxon>
        <taxon>Craniata</taxon>
        <taxon>Vertebrata</taxon>
        <taxon>Euteleostomi</taxon>
        <taxon>Actinopterygii</taxon>
        <taxon>Neopterygii</taxon>
        <taxon>Teleostei</taxon>
        <taxon>Anguilliformes</taxon>
        <taxon>Anguillidae</taxon>
        <taxon>Anguilla</taxon>
    </lineage>
</organism>
<name>A0A0E9W3Q5_ANGAN</name>
<reference evidence="1" key="2">
    <citation type="journal article" date="2015" name="Fish Shellfish Immunol.">
        <title>Early steps in the European eel (Anguilla anguilla)-Vibrio vulnificus interaction in the gills: Role of the RtxA13 toxin.</title>
        <authorList>
            <person name="Callol A."/>
            <person name="Pajuelo D."/>
            <person name="Ebbesson L."/>
            <person name="Teles M."/>
            <person name="MacKenzie S."/>
            <person name="Amaro C."/>
        </authorList>
    </citation>
    <scope>NUCLEOTIDE SEQUENCE</scope>
</reference>